<name>A0A4P7PLV6_9PSED</name>
<organism evidence="1 2">
    <name type="scientific">Pseudomonas viciae</name>
    <dbReference type="NCBI Taxonomy" id="2505979"/>
    <lineage>
        <taxon>Bacteria</taxon>
        <taxon>Pseudomonadati</taxon>
        <taxon>Pseudomonadota</taxon>
        <taxon>Gammaproteobacteria</taxon>
        <taxon>Pseudomonadales</taxon>
        <taxon>Pseudomonadaceae</taxon>
        <taxon>Pseudomonas</taxon>
    </lineage>
</organism>
<reference evidence="1 2" key="1">
    <citation type="journal article" date="2019" name="Front. Microbiol.">
        <title>In silico and Genetic Analyses of Cyclic Lipopeptide Synthetic Gene Clusters in Pseudomonas sp. 11K1.</title>
        <authorList>
            <person name="Zhao H."/>
            <person name="Liu Y.P."/>
            <person name="Zhang L.Q."/>
        </authorList>
    </citation>
    <scope>NUCLEOTIDE SEQUENCE [LARGE SCALE GENOMIC DNA]</scope>
    <source>
        <strain evidence="1 2">11K1</strain>
    </source>
</reference>
<dbReference type="OrthoDB" id="7032426at2"/>
<evidence type="ECO:0000313" key="2">
    <source>
        <dbReference type="Proteomes" id="UP000296468"/>
    </source>
</evidence>
<dbReference type="AlphaFoldDB" id="A0A4P7PLV6"/>
<dbReference type="RefSeq" id="WP_135847262.1">
    <property type="nucleotide sequence ID" value="NZ_CP035088.1"/>
</dbReference>
<sequence>MDSEHSFHATLNMFDAHVNLLETLHGKPAMATVSSFSGGFFTGKPQTHDHSHLLGMRAEAQAVDCIPLMLHFQPTPNGYILTLKNPGEYYNKLISKSWLEVLGAQNSNTVNPTRFILIDHQQNIITRKSINTQHTPISLMTATNKYVGGLRMRGSPYIYLAETEEKSKITFILSLREGV</sequence>
<protein>
    <submittedName>
        <fullName evidence="1">Uncharacterized protein</fullName>
    </submittedName>
</protein>
<evidence type="ECO:0000313" key="1">
    <source>
        <dbReference type="EMBL" id="QBZ91928.1"/>
    </source>
</evidence>
<gene>
    <name evidence="1" type="ORF">EPZ47_25625</name>
</gene>
<dbReference type="Proteomes" id="UP000296468">
    <property type="component" value="Chromosome"/>
</dbReference>
<accession>A0A4P7PLV6</accession>
<dbReference type="KEGG" id="pvk:EPZ47_25625"/>
<proteinExistence type="predicted"/>
<dbReference type="EMBL" id="CP035088">
    <property type="protein sequence ID" value="QBZ91928.1"/>
    <property type="molecule type" value="Genomic_DNA"/>
</dbReference>